<dbReference type="Proteomes" id="UP000189981">
    <property type="component" value="Unassembled WGS sequence"/>
</dbReference>
<comment type="similarity">
    <text evidence="1 2">Belongs to the UPF0145 family.</text>
</comment>
<sequence>MIVTTTNNIEGKKVVKYLGIVSGEAIIGANIVKDFFAGIRDIVGGRSGSYEEGLREAKDIALREMQEQAFRIGANAILAVDLDYETLGSNGSMLMVSSSGTAVVLEDAVQSV</sequence>
<proteinExistence type="inferred from homology"/>
<evidence type="ECO:0000256" key="2">
    <source>
        <dbReference type="HAMAP-Rule" id="MF_00338"/>
    </source>
</evidence>
<dbReference type="AlphaFoldDB" id="A0A1T5DNP6"/>
<keyword evidence="4" id="KW-1185">Reference proteome</keyword>
<dbReference type="STRING" id="572036.SAMN05661099_2477"/>
<dbReference type="HAMAP" id="MF_00338">
    <property type="entry name" value="UPF0145"/>
    <property type="match status" value="1"/>
</dbReference>
<dbReference type="RefSeq" id="WP_079702981.1">
    <property type="nucleotide sequence ID" value="NZ_FUYR01000002.1"/>
</dbReference>
<dbReference type="InterPro" id="IPR035439">
    <property type="entry name" value="UPF0145_dom_sf"/>
</dbReference>
<dbReference type="Gene3D" id="3.30.110.70">
    <property type="entry name" value="Hypothetical protein apc22750. Chain B"/>
    <property type="match status" value="1"/>
</dbReference>
<gene>
    <name evidence="3" type="ORF">SAMN05661099_2477</name>
</gene>
<dbReference type="NCBIfam" id="NF002776">
    <property type="entry name" value="PRK02877.1"/>
    <property type="match status" value="1"/>
</dbReference>
<name>A0A1T5DNP6_9SPHI</name>
<dbReference type="OrthoDB" id="9796448at2"/>
<dbReference type="EMBL" id="FUYR01000002">
    <property type="protein sequence ID" value="SKB73312.1"/>
    <property type="molecule type" value="Genomic_DNA"/>
</dbReference>
<dbReference type="PANTHER" id="PTHR34068:SF1">
    <property type="entry name" value="UPF0145 PROTEIN YBJQ"/>
    <property type="match status" value="1"/>
</dbReference>
<accession>A0A1T5DNP6</accession>
<dbReference type="Pfam" id="PF01906">
    <property type="entry name" value="YbjQ_1"/>
    <property type="match status" value="1"/>
</dbReference>
<protein>
    <recommendedName>
        <fullName evidence="2">UPF0145 protein SAMN05661099_2477</fullName>
    </recommendedName>
</protein>
<dbReference type="PANTHER" id="PTHR34068">
    <property type="entry name" value="UPF0145 PROTEIN YBJQ"/>
    <property type="match status" value="1"/>
</dbReference>
<evidence type="ECO:0000313" key="4">
    <source>
        <dbReference type="Proteomes" id="UP000189981"/>
    </source>
</evidence>
<reference evidence="4" key="1">
    <citation type="submission" date="2017-02" db="EMBL/GenBank/DDBJ databases">
        <authorList>
            <person name="Varghese N."/>
            <person name="Submissions S."/>
        </authorList>
    </citation>
    <scope>NUCLEOTIDE SEQUENCE [LARGE SCALE GENOMIC DNA]</scope>
    <source>
        <strain evidence="4">DSM 22385</strain>
    </source>
</reference>
<dbReference type="InterPro" id="IPR002765">
    <property type="entry name" value="UPF0145_YbjQ-like"/>
</dbReference>
<organism evidence="3 4">
    <name type="scientific">Daejeonella lutea</name>
    <dbReference type="NCBI Taxonomy" id="572036"/>
    <lineage>
        <taxon>Bacteria</taxon>
        <taxon>Pseudomonadati</taxon>
        <taxon>Bacteroidota</taxon>
        <taxon>Sphingobacteriia</taxon>
        <taxon>Sphingobacteriales</taxon>
        <taxon>Sphingobacteriaceae</taxon>
        <taxon>Daejeonella</taxon>
    </lineage>
</organism>
<dbReference type="SUPFAM" id="SSF117782">
    <property type="entry name" value="YbjQ-like"/>
    <property type="match status" value="1"/>
</dbReference>
<evidence type="ECO:0000256" key="1">
    <source>
        <dbReference type="ARBA" id="ARBA00010751"/>
    </source>
</evidence>
<evidence type="ECO:0000313" key="3">
    <source>
        <dbReference type="EMBL" id="SKB73312.1"/>
    </source>
</evidence>